<dbReference type="Pfam" id="PF01266">
    <property type="entry name" value="DAO"/>
    <property type="match status" value="1"/>
</dbReference>
<dbReference type="InterPro" id="IPR002048">
    <property type="entry name" value="EF_hand_dom"/>
</dbReference>
<dbReference type="Gene3D" id="3.30.9.10">
    <property type="entry name" value="D-Amino Acid Oxidase, subunit A, domain 2"/>
    <property type="match status" value="1"/>
</dbReference>
<dbReference type="Pfam" id="PF16901">
    <property type="entry name" value="DAO_C"/>
    <property type="match status" value="1"/>
</dbReference>
<dbReference type="EMBL" id="CADEPM010000001">
    <property type="protein sequence ID" value="CAB3397291.1"/>
    <property type="molecule type" value="Genomic_DNA"/>
</dbReference>
<dbReference type="InterPro" id="IPR006076">
    <property type="entry name" value="FAD-dep_OxRdtase"/>
</dbReference>
<keyword evidence="7" id="KW-0479">Metal-binding</keyword>
<reference evidence="17 18" key="1">
    <citation type="submission" date="2020-04" db="EMBL/GenBank/DDBJ databases">
        <authorList>
            <person name="Laetsch R D."/>
            <person name="Stevens L."/>
            <person name="Kumar S."/>
            <person name="Blaxter L. M."/>
        </authorList>
    </citation>
    <scope>NUCLEOTIDE SEQUENCE [LARGE SCALE GENOMIC DNA]</scope>
</reference>
<dbReference type="FunFam" id="1.10.8.870:FF:000001">
    <property type="entry name" value="Glycerol-3-phosphate dehydrogenase"/>
    <property type="match status" value="1"/>
</dbReference>
<comment type="caution">
    <text evidence="17">The sequence shown here is derived from an EMBL/GenBank/DDBJ whole genome shotgun (WGS) entry which is preliminary data.</text>
</comment>
<dbReference type="SUPFAM" id="SSF54373">
    <property type="entry name" value="FAD-linked reductases, C-terminal domain"/>
    <property type="match status" value="1"/>
</dbReference>
<dbReference type="PROSITE" id="PS00977">
    <property type="entry name" value="FAD_G3PDH_1"/>
    <property type="match status" value="1"/>
</dbReference>
<evidence type="ECO:0000256" key="14">
    <source>
        <dbReference type="RuleBase" id="RU361217"/>
    </source>
</evidence>
<dbReference type="PANTHER" id="PTHR11985">
    <property type="entry name" value="GLYCEROL-3-PHOSPHATE DEHYDROGENASE"/>
    <property type="match status" value="1"/>
</dbReference>
<keyword evidence="10" id="KW-0106">Calcium</keyword>
<dbReference type="GO" id="GO:0005739">
    <property type="term" value="C:mitochondrion"/>
    <property type="evidence" value="ECO:0007669"/>
    <property type="project" value="UniProtKB-SubCell"/>
</dbReference>
<comment type="pathway">
    <text evidence="3">Polyol metabolism; glycerol degradation.</text>
</comment>
<dbReference type="PRINTS" id="PR01001">
    <property type="entry name" value="FADG3PDH"/>
</dbReference>
<keyword evidence="13" id="KW-0496">Mitochondrion</keyword>
<dbReference type="Proteomes" id="UP000494206">
    <property type="component" value="Unassembled WGS sequence"/>
</dbReference>
<evidence type="ECO:0000256" key="15">
    <source>
        <dbReference type="SAM" id="MobiDB-lite"/>
    </source>
</evidence>
<dbReference type="InterPro" id="IPR031656">
    <property type="entry name" value="DAO_C"/>
</dbReference>
<sequence>MLSCWRYRLAAIVGASAAGVYTIDATNEKRFRNQKNNYFKQSKRKSKLTELNRKPRKRLPTREKMVNTLKEKDFDVLIIGGGATGAGVALDAQTRGLRTALIEYDDFSSGTSSKSTKLLHGGVRYLQAAIQKLDYEQYKMVKEALFERSNVMEVAPHLTCAVPIILPAYKWFDLPYYWVGIKAYDFVAGSRILKSSKFVSRRETIELLPVIKDDGLKGGIVYYDGQSNDTRVNLSVIISAIRNGAQCVNHTEVIELIKSPEGKIIGAVAKDKITGETYKIRAKCVVNATGPFTDTIRRMADENVKPICMQSSGVHVTLPKYYCPGKTGLLNPNTSDGRIIFVLPWQGMAIAGTTDVAAKLTYSPTPTEDDIQFIMNELKNTLGRDLTIRREDVSSAWCGLRPLVYDPKKGDTKSLVRNHIVEVSDSGLVTIAGGKWTTFRSMAQDTVDECIKHHNLEASNICVTPGLLIEGAHLWSPMLYSRIAQEYGIEENVAKHLCSTYGDRAHDVAKLCTSTGKKYPALGVRLHPDFPYLEAEVRYAVREYAQTAIDFLARRTRIAFLNSYAANQILPRVIQIMAEELKWSAREQQRQYDMAKEFLKTEMNEIPGYNPKIDGLREELTEIEKQVTGSVFKLLDSDSKGFFTASDLRNYLKDNGHELPNDLVDDMFAEADLYGERQISLMDLTNIIAGLKAGKRKGRRMFDFLSESECVKKNCYVEFDDEKPSQKKRAENASVVMPKLDDSSSLL</sequence>
<proteinExistence type="inferred from homology"/>
<evidence type="ECO:0000256" key="4">
    <source>
        <dbReference type="ARBA" id="ARBA00007330"/>
    </source>
</evidence>
<dbReference type="Gene3D" id="3.50.50.60">
    <property type="entry name" value="FAD/NAD(P)-binding domain"/>
    <property type="match status" value="1"/>
</dbReference>
<dbReference type="CDD" id="cd00051">
    <property type="entry name" value="EFh"/>
    <property type="match status" value="1"/>
</dbReference>
<protein>
    <recommendedName>
        <fullName evidence="5 14">Glycerol-3-phosphate dehydrogenase</fullName>
        <ecNumber evidence="5 14">1.1.5.3</ecNumber>
    </recommendedName>
</protein>
<comment type="catalytic activity">
    <reaction evidence="14">
        <text>a quinone + sn-glycerol 3-phosphate = dihydroxyacetone phosphate + a quinol</text>
        <dbReference type="Rhea" id="RHEA:18977"/>
        <dbReference type="ChEBI" id="CHEBI:24646"/>
        <dbReference type="ChEBI" id="CHEBI:57597"/>
        <dbReference type="ChEBI" id="CHEBI:57642"/>
        <dbReference type="ChEBI" id="CHEBI:132124"/>
        <dbReference type="EC" id="1.1.5.3"/>
    </reaction>
</comment>
<dbReference type="AlphaFoldDB" id="A0A8S1E6Z2"/>
<evidence type="ECO:0000256" key="2">
    <source>
        <dbReference type="ARBA" id="ARBA00004173"/>
    </source>
</evidence>
<dbReference type="SUPFAM" id="SSF47473">
    <property type="entry name" value="EF-hand"/>
    <property type="match status" value="1"/>
</dbReference>
<dbReference type="EC" id="1.1.5.3" evidence="5 14"/>
<keyword evidence="9" id="KW-0274">FAD</keyword>
<keyword evidence="8" id="KW-0677">Repeat</keyword>
<evidence type="ECO:0000313" key="18">
    <source>
        <dbReference type="Proteomes" id="UP000494206"/>
    </source>
</evidence>
<evidence type="ECO:0000256" key="8">
    <source>
        <dbReference type="ARBA" id="ARBA00022737"/>
    </source>
</evidence>
<dbReference type="InterPro" id="IPR011992">
    <property type="entry name" value="EF-hand-dom_pair"/>
</dbReference>
<dbReference type="PROSITE" id="PS50222">
    <property type="entry name" value="EF_HAND_2"/>
    <property type="match status" value="1"/>
</dbReference>
<accession>A0A8S1E6Z2</accession>
<keyword evidence="18" id="KW-1185">Reference proteome</keyword>
<evidence type="ECO:0000313" key="17">
    <source>
        <dbReference type="EMBL" id="CAB3397291.1"/>
    </source>
</evidence>
<evidence type="ECO:0000256" key="3">
    <source>
        <dbReference type="ARBA" id="ARBA00004745"/>
    </source>
</evidence>
<dbReference type="Gene3D" id="1.10.238.10">
    <property type="entry name" value="EF-hand"/>
    <property type="match status" value="1"/>
</dbReference>
<dbReference type="Gene3D" id="1.10.8.870">
    <property type="entry name" value="Alpha-glycerophosphate oxidase, cap domain"/>
    <property type="match status" value="1"/>
</dbReference>
<gene>
    <name evidence="17" type="ORF">CBOVIS_LOCUS723</name>
</gene>
<dbReference type="GO" id="GO:0006072">
    <property type="term" value="P:glycerol-3-phosphate metabolic process"/>
    <property type="evidence" value="ECO:0007669"/>
    <property type="project" value="UniProtKB-UniRule"/>
</dbReference>
<name>A0A8S1E6Z2_9PELO</name>
<keyword evidence="11" id="KW-0809">Transit peptide</keyword>
<dbReference type="GO" id="GO:0004368">
    <property type="term" value="F:glycerol-3-phosphate dehydrogenase (quinone) activity"/>
    <property type="evidence" value="ECO:0007669"/>
    <property type="project" value="UniProtKB-EC"/>
</dbReference>
<evidence type="ECO:0000256" key="5">
    <source>
        <dbReference type="ARBA" id="ARBA00013029"/>
    </source>
</evidence>
<dbReference type="OrthoDB" id="264015at2759"/>
<comment type="cofactor">
    <cofactor evidence="1 14">
        <name>FAD</name>
        <dbReference type="ChEBI" id="CHEBI:57692"/>
    </cofactor>
</comment>
<evidence type="ECO:0000256" key="10">
    <source>
        <dbReference type="ARBA" id="ARBA00022837"/>
    </source>
</evidence>
<feature type="domain" description="EF-hand" evidence="16">
    <location>
        <begin position="623"/>
        <end position="658"/>
    </location>
</feature>
<keyword evidence="12 14" id="KW-0560">Oxidoreductase</keyword>
<keyword evidence="6 14" id="KW-0285">Flavoprotein</keyword>
<feature type="region of interest" description="Disordered" evidence="15">
    <location>
        <begin position="727"/>
        <end position="747"/>
    </location>
</feature>
<evidence type="ECO:0000259" key="16">
    <source>
        <dbReference type="PROSITE" id="PS50222"/>
    </source>
</evidence>
<dbReference type="GO" id="GO:0005509">
    <property type="term" value="F:calcium ion binding"/>
    <property type="evidence" value="ECO:0007669"/>
    <property type="project" value="InterPro"/>
</dbReference>
<dbReference type="InterPro" id="IPR000447">
    <property type="entry name" value="G3P_DH_FAD-dep"/>
</dbReference>
<dbReference type="InterPro" id="IPR036188">
    <property type="entry name" value="FAD/NAD-bd_sf"/>
</dbReference>
<evidence type="ECO:0000256" key="7">
    <source>
        <dbReference type="ARBA" id="ARBA00022723"/>
    </source>
</evidence>
<evidence type="ECO:0000256" key="6">
    <source>
        <dbReference type="ARBA" id="ARBA00022630"/>
    </source>
</evidence>
<evidence type="ECO:0000256" key="12">
    <source>
        <dbReference type="ARBA" id="ARBA00023002"/>
    </source>
</evidence>
<evidence type="ECO:0000256" key="1">
    <source>
        <dbReference type="ARBA" id="ARBA00001974"/>
    </source>
</evidence>
<evidence type="ECO:0000256" key="9">
    <source>
        <dbReference type="ARBA" id="ARBA00022827"/>
    </source>
</evidence>
<dbReference type="InterPro" id="IPR038299">
    <property type="entry name" value="DAO_C_sf"/>
</dbReference>
<comment type="subcellular location">
    <subcellularLocation>
        <location evidence="2">Mitochondrion</location>
    </subcellularLocation>
</comment>
<evidence type="ECO:0000256" key="11">
    <source>
        <dbReference type="ARBA" id="ARBA00022946"/>
    </source>
</evidence>
<organism evidence="17 18">
    <name type="scientific">Caenorhabditis bovis</name>
    <dbReference type="NCBI Taxonomy" id="2654633"/>
    <lineage>
        <taxon>Eukaryota</taxon>
        <taxon>Metazoa</taxon>
        <taxon>Ecdysozoa</taxon>
        <taxon>Nematoda</taxon>
        <taxon>Chromadorea</taxon>
        <taxon>Rhabditida</taxon>
        <taxon>Rhabditina</taxon>
        <taxon>Rhabditomorpha</taxon>
        <taxon>Rhabditoidea</taxon>
        <taxon>Rhabditidae</taxon>
        <taxon>Peloderinae</taxon>
        <taxon>Caenorhabditis</taxon>
    </lineage>
</organism>
<comment type="similarity">
    <text evidence="4 14">Belongs to the FAD-dependent glycerol-3-phosphate dehydrogenase family.</text>
</comment>
<dbReference type="PANTHER" id="PTHR11985:SF10">
    <property type="entry name" value="GLYCEROL-3-PHOSPHATE DEHYDROGENASE"/>
    <property type="match status" value="1"/>
</dbReference>
<dbReference type="SUPFAM" id="SSF51905">
    <property type="entry name" value="FAD/NAD(P)-binding domain"/>
    <property type="match status" value="1"/>
</dbReference>
<evidence type="ECO:0000256" key="13">
    <source>
        <dbReference type="ARBA" id="ARBA00023128"/>
    </source>
</evidence>